<reference evidence="3 5" key="2">
    <citation type="submission" date="2023-10" db="EMBL/GenBank/DDBJ databases">
        <authorList>
            <person name="Botero Cardona J."/>
        </authorList>
    </citation>
    <scope>NUCLEOTIDE SEQUENCE [LARGE SCALE GENOMIC DNA]</scope>
    <source>
        <strain evidence="3 5">R-53137</strain>
    </source>
</reference>
<dbReference type="PANTHER" id="PTHR43355">
    <property type="entry name" value="FLAVIN REDUCTASE (NADPH)"/>
    <property type="match status" value="1"/>
</dbReference>
<evidence type="ECO:0000313" key="5">
    <source>
        <dbReference type="Proteomes" id="UP001314262"/>
    </source>
</evidence>
<dbReference type="RefSeq" id="WP_059393206.1">
    <property type="nucleotide sequence ID" value="NZ_BOJU01000002.1"/>
</dbReference>
<evidence type="ECO:0000256" key="1">
    <source>
        <dbReference type="SAM" id="SignalP"/>
    </source>
</evidence>
<evidence type="ECO:0000313" key="4">
    <source>
        <dbReference type="EMBL" id="GAP03694.1"/>
    </source>
</evidence>
<feature type="signal peptide" evidence="1">
    <location>
        <begin position="1"/>
        <end position="19"/>
    </location>
</feature>
<dbReference type="PANTHER" id="PTHR43355:SF2">
    <property type="entry name" value="FLAVIN REDUCTASE (NADPH)"/>
    <property type="match status" value="1"/>
</dbReference>
<dbReference type="Gene3D" id="3.40.50.720">
    <property type="entry name" value="NAD(P)-binding Rossmann-like Domain"/>
    <property type="match status" value="1"/>
</dbReference>
<feature type="chain" id="PRO_5039378919" evidence="1">
    <location>
        <begin position="20"/>
        <end position="216"/>
    </location>
</feature>
<sequence>MKVLIIGATGMAGSATVKAALAAGDEVTANGRSAEKLADLKKEFPAISTLQKDAFDLTKEDLAAFDVVVDSFSAPTKAFLQIDLAAHLVHLVREQEKPRLAFILGAASLHTGDDRHLLLDDLKKIPGSEAWVSGPANQVLELDFLKNVENVSWFGISPSMEFIAGPADPEPLIGQDDLLTNNEGKSVVTSDTLANVLVAEYHEPKHPNQRFTVANH</sequence>
<dbReference type="Proteomes" id="UP000064514">
    <property type="component" value="Unassembled WGS sequence"/>
</dbReference>
<dbReference type="InterPro" id="IPR051606">
    <property type="entry name" value="Polyketide_Oxido-like"/>
</dbReference>
<dbReference type="Pfam" id="PF13460">
    <property type="entry name" value="NAD_binding_10"/>
    <property type="match status" value="1"/>
</dbReference>
<dbReference type="InterPro" id="IPR036291">
    <property type="entry name" value="NAD(P)-bd_dom_sf"/>
</dbReference>
<dbReference type="EMBL" id="CAUZLT010000001">
    <property type="protein sequence ID" value="CAK1229540.1"/>
    <property type="molecule type" value="Genomic_DNA"/>
</dbReference>
<gene>
    <name evidence="4" type="ORF">FTRO_0012410</name>
    <name evidence="3" type="ORF">R53137_KAKDMLNK_00284</name>
</gene>
<evidence type="ECO:0000259" key="2">
    <source>
        <dbReference type="Pfam" id="PF13460"/>
    </source>
</evidence>
<keyword evidence="5" id="KW-1185">Reference proteome</keyword>
<dbReference type="SUPFAM" id="SSF51735">
    <property type="entry name" value="NAD(P)-binding Rossmann-fold domains"/>
    <property type="match status" value="1"/>
</dbReference>
<dbReference type="Proteomes" id="UP001314262">
    <property type="component" value="Unassembled WGS sequence"/>
</dbReference>
<feature type="domain" description="NAD(P)-binding" evidence="2">
    <location>
        <begin position="7"/>
        <end position="109"/>
    </location>
</feature>
<dbReference type="EMBL" id="DF968078">
    <property type="protein sequence ID" value="GAP03694.1"/>
    <property type="molecule type" value="Genomic_DNA"/>
</dbReference>
<dbReference type="STRING" id="709323.GCA_001047135_00240"/>
<dbReference type="InterPro" id="IPR016040">
    <property type="entry name" value="NAD(P)-bd_dom"/>
</dbReference>
<reference evidence="4" key="1">
    <citation type="journal article" date="2015" name="BMC Genomics">
        <title>Comparative genomics of Fructobacillus spp. and Leuconostoc spp. reveals niche-specific evolution of Fructobacillus spp.</title>
        <authorList>
            <person name="Endo A."/>
            <person name="Tanizawa Y."/>
            <person name="Tanaka N."/>
            <person name="Maeno S."/>
            <person name="Kumar H."/>
            <person name="Shiwa Y."/>
            <person name="Okada S."/>
            <person name="Yoshikawa H."/>
            <person name="Dicks L."/>
            <person name="Nakagawa J."/>
            <person name="Arita M."/>
        </authorList>
    </citation>
    <scope>NUCLEOTIDE SEQUENCE [LARGE SCALE GENOMIC DNA]</scope>
    <source>
        <strain evidence="4">F214-1</strain>
    </source>
</reference>
<dbReference type="AlphaFoldDB" id="A0A3F3GYL7"/>
<proteinExistence type="predicted"/>
<name>A0A3F3GYL7_9LACO</name>
<protein>
    <submittedName>
        <fullName evidence="3">NADH-flavin reductase (YwnB)</fullName>
    </submittedName>
</protein>
<accession>A0A3F3GYL7</accession>
<dbReference type="GO" id="GO:0016646">
    <property type="term" value="F:oxidoreductase activity, acting on the CH-NH group of donors, NAD or NADP as acceptor"/>
    <property type="evidence" value="ECO:0007669"/>
    <property type="project" value="TreeGrafter"/>
</dbReference>
<organism evidence="4">
    <name type="scientific">Fructobacillus tropaeoli</name>
    <dbReference type="NCBI Taxonomy" id="709323"/>
    <lineage>
        <taxon>Bacteria</taxon>
        <taxon>Bacillati</taxon>
        <taxon>Bacillota</taxon>
        <taxon>Bacilli</taxon>
        <taxon>Lactobacillales</taxon>
        <taxon>Lactobacillaceae</taxon>
        <taxon>Fructobacillus</taxon>
    </lineage>
</organism>
<evidence type="ECO:0000313" key="3">
    <source>
        <dbReference type="EMBL" id="CAK1229540.1"/>
    </source>
</evidence>
<keyword evidence="1" id="KW-0732">Signal</keyword>